<dbReference type="GO" id="GO:0005524">
    <property type="term" value="F:ATP binding"/>
    <property type="evidence" value="ECO:0007669"/>
    <property type="project" value="InterPro"/>
</dbReference>
<dbReference type="Gene3D" id="3.40.50.300">
    <property type="entry name" value="P-loop containing nucleotide triphosphate hydrolases"/>
    <property type="match status" value="1"/>
</dbReference>
<dbReference type="InterPro" id="IPR048686">
    <property type="entry name" value="SHPRH_helical_1st"/>
</dbReference>
<dbReference type="SUPFAM" id="SSF52540">
    <property type="entry name" value="P-loop containing nucleoside triphosphate hydrolases"/>
    <property type="match status" value="2"/>
</dbReference>
<dbReference type="InterPro" id="IPR049730">
    <property type="entry name" value="SNF2/RAD54-like_C"/>
</dbReference>
<evidence type="ECO:0000313" key="9">
    <source>
        <dbReference type="Proteomes" id="UP000728185"/>
    </source>
</evidence>
<dbReference type="SUPFAM" id="SSF57850">
    <property type="entry name" value="RING/U-box"/>
    <property type="match status" value="1"/>
</dbReference>
<keyword evidence="2" id="KW-0378">Hydrolase</keyword>
<dbReference type="GO" id="GO:0005634">
    <property type="term" value="C:nucleus"/>
    <property type="evidence" value="ECO:0007669"/>
    <property type="project" value="TreeGrafter"/>
</dbReference>
<feature type="domain" description="RING-type" evidence="6">
    <location>
        <begin position="1453"/>
        <end position="1500"/>
    </location>
</feature>
<evidence type="ECO:0000256" key="3">
    <source>
        <dbReference type="ARBA" id="ARBA00022833"/>
    </source>
</evidence>
<reference evidence="8" key="1">
    <citation type="submission" date="2019-05" db="EMBL/GenBank/DDBJ databases">
        <title>Annotation for the trematode Fasciolopsis buski.</title>
        <authorList>
            <person name="Choi Y.-J."/>
        </authorList>
    </citation>
    <scope>NUCLEOTIDE SEQUENCE</scope>
    <source>
        <strain evidence="8">HT</strain>
        <tissue evidence="8">Whole worm</tissue>
    </source>
</reference>
<proteinExistence type="predicted"/>
<feature type="domain" description="Helicase C-terminal" evidence="7">
    <location>
        <begin position="1566"/>
        <end position="1722"/>
    </location>
</feature>
<dbReference type="GO" id="GO:0006974">
    <property type="term" value="P:DNA damage response"/>
    <property type="evidence" value="ECO:0007669"/>
    <property type="project" value="TreeGrafter"/>
</dbReference>
<comment type="caution">
    <text evidence="8">The sequence shown here is derived from an EMBL/GenBank/DDBJ whole genome shotgun (WGS) entry which is preliminary data.</text>
</comment>
<keyword evidence="9" id="KW-1185">Reference proteome</keyword>
<dbReference type="OrthoDB" id="423559at2759"/>
<dbReference type="InterPro" id="IPR011011">
    <property type="entry name" value="Znf_FYVE_PHD"/>
</dbReference>
<dbReference type="GO" id="GO:0016787">
    <property type="term" value="F:hydrolase activity"/>
    <property type="evidence" value="ECO:0007669"/>
    <property type="project" value="UniProtKB-KW"/>
</dbReference>
<dbReference type="Gene3D" id="3.40.50.10810">
    <property type="entry name" value="Tandem AAA-ATPase domain"/>
    <property type="match status" value="2"/>
</dbReference>
<evidence type="ECO:0000256" key="4">
    <source>
        <dbReference type="PROSITE-ProRule" id="PRU00175"/>
    </source>
</evidence>
<gene>
    <name evidence="8" type="ORF">FBUS_01205</name>
</gene>
<dbReference type="PROSITE" id="PS51194">
    <property type="entry name" value="HELICASE_CTER"/>
    <property type="match status" value="1"/>
</dbReference>
<dbReference type="Pfam" id="PF00271">
    <property type="entry name" value="Helicase_C"/>
    <property type="match status" value="1"/>
</dbReference>
<sequence length="1778" mass="199557">MRTKALPNFLPLSTRRQICFTYHGKVDFGLLPGASKTCKKGKKRTILTYEQRELTAQYPHSICLSAVPAPEAFLLHTLSFPIGFSTFAAINPGKKLHLFFDKKSLLFLMESQDVVREFIITGAEHLTPLLFAASCTQFVVHYHISNETMHLDICLKSRCLIASDEFQTRATPIQQYEKVLDFLTLQLLDGDAPYPPQMKEFVCGDHTETQPEFISLIRLLYDCAQSYHERSRNLWDRPDLLVQNKKIIAVLRPYQIDAVKWMIYREMNLLTIDKKELFDYLFRPIKIGSAGRTIYFSLLTGTFSEDLPTLKDPCLGGILADEMGLGKTLEVITLILQRPWSDWERIGGTIRSLDGKVFQPEQLPDLDDMEFDTDNASSHQVLCSCGDVDETKDFAVVLCIRCRGPLQHATCVQYNPRDYSDKLPVKYGYICPNCWSHLRVDSKATLIVAPDHIWQQWKEELQTHILQNSVDVLLYAGMEAPVTRVEVGVRTTAQNTPTKNNPYAPRTRIPVKFMTGTSRDEDVDELLPGFVQPCQLACADIVLTSYSVVQRELDWAEVIAERRAGMGDRPQLRLAQRYICRPSPLTCVRWWRVCLDEAQMVERVTSKTARMLFQIDAVHRWCVTGTPAERSIDDLYGLFAYLRFEPFNTPHYWNSLLYQPFLAATTRSWLTRKTNIHNNDDYDVVKSKSTTAPSSIPPDSTRRIVQSSRLASVLSLILWRNTKRLVGNQLTLPPITEEVHWVSFTPVERYIHDRVLAQSIGALQRLLQTMSISPDQPLASLPGAAHWRLVYLITRLRQACTHASLVVATGGGGGQPRTCGGRRGRRAVERSGPHRTLTYDELDGAVDPNDMDTGEYSQSTSVRSGPSASAAREQRHIGTGCFTMTEVIRRVVDDTRRECEGLLRTWAFNKNGAAGCFIIKEEYIQAADCYRDVLRTADSLEQRHGVLTDWSQRLHAITNLHWLIQSRDVPLSDEPPPPLANPIKSIELSTSDPGSRIPVIKTQSTRLTQSEVTDLDPRVDRDLIAKAERLRTSYIQSHSHLLARVHESLGPIVAELDNELRSTTEEDSTEPTVFCPDGVSWLGWLSDALDLLASCGLGSSLIDMLVSSFQGLPGGSRQAYRTTLLYVGSMENFKLTLLAEVSNVFNARTQLRAAMEPLDSSWKSFAAGEPVDQRILQQFYTCCARGAETTETEPTKTNNPESATDSISPRKRKREENRARELKQLAADSFTKRPRKRTRCAYCTAVCALRQYQEAVNYERSGSRTTGARDPVDGKYDRKLGTLEPMFEESEDSGVGLLQNNPLMVAIVIVCHQVVRLLSSDQSPKTAFPISIWRQRAKRFEQLFRQMGKEIMLTSRTQSLTKEWWNIHDDTEQFVVRLQATCPTDLAFIHSQEVDAQLQSYIVEATVVWSRLQSRLGHFSFLRNAHLAAVTGASAKDSKVTDSSEVQNFRLECPTCLQPHSPSNPTFALLPGCWHTLCIQCHNRIASSGQVSQRRCPICRTPFNSNETTGINARRRRPLTLIHYTDQKEESESTESSVSVNGHSSSTRDDGEQIVIAGDHSSKVQSVIRCLIRIKREDPDAKAIVFSSWLSVLITIAGAMEQNGLSYTTLFKARDACCPGRLAGFQCMGSATWVLLMPIQLGANGLNLTSANHVLLVDPVLSHGREAQAVARIHRIGQTRPGIVHRFLVQDSIEAALHTAHARSQSDNFASGEDATSAECMIGAGARRTSSFTCGVAGPSEDKAQLMSMTIGQLAELLRVESNTAMMDDEQKEHEDNG</sequence>
<dbReference type="InterPro" id="IPR013083">
    <property type="entry name" value="Znf_RING/FYVE/PHD"/>
</dbReference>
<feature type="compositionally biased region" description="Polar residues" evidence="5">
    <location>
        <begin position="855"/>
        <end position="867"/>
    </location>
</feature>
<dbReference type="Gene3D" id="3.30.40.10">
    <property type="entry name" value="Zinc/RING finger domain, C3HC4 (zinc finger)"/>
    <property type="match status" value="2"/>
</dbReference>
<organism evidence="8 9">
    <name type="scientific">Fasciolopsis buskii</name>
    <dbReference type="NCBI Taxonomy" id="27845"/>
    <lineage>
        <taxon>Eukaryota</taxon>
        <taxon>Metazoa</taxon>
        <taxon>Spiralia</taxon>
        <taxon>Lophotrochozoa</taxon>
        <taxon>Platyhelminthes</taxon>
        <taxon>Trematoda</taxon>
        <taxon>Digenea</taxon>
        <taxon>Plagiorchiida</taxon>
        <taxon>Echinostomata</taxon>
        <taxon>Echinostomatoidea</taxon>
        <taxon>Fasciolidae</taxon>
        <taxon>Fasciolopsis</taxon>
    </lineage>
</organism>
<keyword evidence="1 4" id="KW-0479">Metal-binding</keyword>
<dbReference type="InterPro" id="IPR052583">
    <property type="entry name" value="ATP-helicase/E3_Ub-Ligase"/>
</dbReference>
<dbReference type="GO" id="GO:0008270">
    <property type="term" value="F:zinc ion binding"/>
    <property type="evidence" value="ECO:0007669"/>
    <property type="project" value="UniProtKB-KW"/>
</dbReference>
<evidence type="ECO:0000256" key="1">
    <source>
        <dbReference type="ARBA" id="ARBA00022771"/>
    </source>
</evidence>
<dbReference type="GO" id="GO:0061630">
    <property type="term" value="F:ubiquitin protein ligase activity"/>
    <property type="evidence" value="ECO:0007669"/>
    <property type="project" value="TreeGrafter"/>
</dbReference>
<feature type="region of interest" description="Disordered" evidence="5">
    <location>
        <begin position="1189"/>
        <end position="1219"/>
    </location>
</feature>
<dbReference type="Proteomes" id="UP000728185">
    <property type="component" value="Unassembled WGS sequence"/>
</dbReference>
<feature type="compositionally biased region" description="Low complexity" evidence="5">
    <location>
        <begin position="1534"/>
        <end position="1545"/>
    </location>
</feature>
<dbReference type="InterPro" id="IPR001841">
    <property type="entry name" value="Znf_RING"/>
</dbReference>
<evidence type="ECO:0000256" key="5">
    <source>
        <dbReference type="SAM" id="MobiDB-lite"/>
    </source>
</evidence>
<dbReference type="PROSITE" id="PS50089">
    <property type="entry name" value="ZF_RING_2"/>
    <property type="match status" value="1"/>
</dbReference>
<feature type="region of interest" description="Disordered" evidence="5">
    <location>
        <begin position="1524"/>
        <end position="1549"/>
    </location>
</feature>
<name>A0A8E0RKK7_9TREM</name>
<dbReference type="SMART" id="SM00487">
    <property type="entry name" value="DEXDc"/>
    <property type="match status" value="1"/>
</dbReference>
<dbReference type="InterPro" id="IPR000330">
    <property type="entry name" value="SNF2_N"/>
</dbReference>
<evidence type="ECO:0000313" key="8">
    <source>
        <dbReference type="EMBL" id="KAA0185669.1"/>
    </source>
</evidence>
<dbReference type="Pfam" id="PF21325">
    <property type="entry name" value="SHPRH_helical-1st"/>
    <property type="match status" value="1"/>
</dbReference>
<dbReference type="CDD" id="cd18793">
    <property type="entry name" value="SF2_C_SNF"/>
    <property type="match status" value="1"/>
</dbReference>
<dbReference type="InterPro" id="IPR038718">
    <property type="entry name" value="SNF2-like_sf"/>
</dbReference>
<dbReference type="SUPFAM" id="SSF57903">
    <property type="entry name" value="FYVE/PHD zinc finger"/>
    <property type="match status" value="1"/>
</dbReference>
<dbReference type="PANTHER" id="PTHR45865">
    <property type="entry name" value="E3 UBIQUITIN-PROTEIN LIGASE SHPRH FAMILY MEMBER"/>
    <property type="match status" value="1"/>
</dbReference>
<keyword evidence="1 4" id="KW-0863">Zinc-finger</keyword>
<accession>A0A8E0RKK7</accession>
<evidence type="ECO:0000259" key="6">
    <source>
        <dbReference type="PROSITE" id="PS50089"/>
    </source>
</evidence>
<dbReference type="InterPro" id="IPR001650">
    <property type="entry name" value="Helicase_C-like"/>
</dbReference>
<dbReference type="InterPro" id="IPR014001">
    <property type="entry name" value="Helicase_ATP-bd"/>
</dbReference>
<protein>
    <submittedName>
        <fullName evidence="8">E3 ubiquitin-protein ligase SHPRH</fullName>
    </submittedName>
</protein>
<dbReference type="GO" id="GO:0000209">
    <property type="term" value="P:protein polyubiquitination"/>
    <property type="evidence" value="ECO:0007669"/>
    <property type="project" value="TreeGrafter"/>
</dbReference>
<dbReference type="EMBL" id="LUCM01010312">
    <property type="protein sequence ID" value="KAA0185669.1"/>
    <property type="molecule type" value="Genomic_DNA"/>
</dbReference>
<dbReference type="InterPro" id="IPR027417">
    <property type="entry name" value="P-loop_NTPase"/>
</dbReference>
<feature type="region of interest" description="Disordered" evidence="5">
    <location>
        <begin position="811"/>
        <end position="874"/>
    </location>
</feature>
<dbReference type="PANTHER" id="PTHR45865:SF1">
    <property type="entry name" value="E3 UBIQUITIN-PROTEIN LIGASE SHPRH"/>
    <property type="match status" value="1"/>
</dbReference>
<evidence type="ECO:0000259" key="7">
    <source>
        <dbReference type="PROSITE" id="PS51194"/>
    </source>
</evidence>
<dbReference type="Pfam" id="PF00176">
    <property type="entry name" value="SNF2-rel_dom"/>
    <property type="match status" value="1"/>
</dbReference>
<feature type="compositionally biased region" description="Acidic residues" evidence="5">
    <location>
        <begin position="840"/>
        <end position="853"/>
    </location>
</feature>
<evidence type="ECO:0000256" key="2">
    <source>
        <dbReference type="ARBA" id="ARBA00022801"/>
    </source>
</evidence>
<keyword evidence="3" id="KW-0862">Zinc</keyword>